<evidence type="ECO:0000313" key="4">
    <source>
        <dbReference type="Proteomes" id="UP000287853"/>
    </source>
</evidence>
<organism evidence="3 4">
    <name type="scientific">Candidatus Electrothrix aarhusensis</name>
    <dbReference type="NCBI Taxonomy" id="1859131"/>
    <lineage>
        <taxon>Bacteria</taxon>
        <taxon>Pseudomonadati</taxon>
        <taxon>Thermodesulfobacteriota</taxon>
        <taxon>Desulfobulbia</taxon>
        <taxon>Desulfobulbales</taxon>
        <taxon>Desulfobulbaceae</taxon>
        <taxon>Candidatus Electrothrix</taxon>
    </lineage>
</organism>
<proteinExistence type="predicted"/>
<accession>A0A444IY12</accession>
<keyword evidence="4" id="KW-1185">Reference proteome</keyword>
<dbReference type="InterPro" id="IPR008278">
    <property type="entry name" value="4-PPantetheinyl_Trfase_dom"/>
</dbReference>
<dbReference type="InterPro" id="IPR037143">
    <property type="entry name" value="4-PPantetheinyl_Trfase_dom_sf"/>
</dbReference>
<dbReference type="GO" id="GO:0000287">
    <property type="term" value="F:magnesium ion binding"/>
    <property type="evidence" value="ECO:0007669"/>
    <property type="project" value="InterPro"/>
</dbReference>
<comment type="caution">
    <text evidence="3">The sequence shown here is derived from an EMBL/GenBank/DDBJ whole genome shotgun (WGS) entry which is preliminary data.</text>
</comment>
<feature type="non-terminal residue" evidence="3">
    <location>
        <position position="243"/>
    </location>
</feature>
<dbReference type="Gene3D" id="3.90.470.20">
    <property type="entry name" value="4'-phosphopantetheinyl transferase domain"/>
    <property type="match status" value="2"/>
</dbReference>
<sequence>MNILSFFPAQYTYSNNVFVRLRQERQQTLSLVDLDQIEQALQWDEARLLQQVLSAAEQCYFQRFKYIKRKKEWLGGRIAAKAAILTFLHAADQDLRGITILPNKHGRPIAENLPSLCSSRSGPTISLSHSDGFAVALAREGSSCGIDLQEISTKLVGLTAHFSTDAELQLLTQQAGSDEDTRLTMLWTAKEALKKDLLHDQSVIFSATELQKIAGVNDGVRRFICTVKGETQSVLVYPLPPIF</sequence>
<keyword evidence="1 3" id="KW-0808">Transferase</keyword>
<dbReference type="Pfam" id="PF01648">
    <property type="entry name" value="ACPS"/>
    <property type="match status" value="1"/>
</dbReference>
<reference evidence="3 4" key="1">
    <citation type="submission" date="2017-01" db="EMBL/GenBank/DDBJ databases">
        <title>The cable genome- insights into the physiology and evolution of filamentous bacteria capable of sulfide oxidation via long distance electron transfer.</title>
        <authorList>
            <person name="Schreiber L."/>
            <person name="Bjerg J.T."/>
            <person name="Boggild A."/>
            <person name="Van De Vossenberg J."/>
            <person name="Meysman F."/>
            <person name="Nielsen L.P."/>
            <person name="Schramm A."/>
            <person name="Kjeldsen K.U."/>
        </authorList>
    </citation>
    <scope>NUCLEOTIDE SEQUENCE [LARGE SCALE GENOMIC DNA]</scope>
    <source>
        <strain evidence="3">MCF</strain>
    </source>
</reference>
<dbReference type="GO" id="GO:0008897">
    <property type="term" value="F:holo-[acyl-carrier-protein] synthase activity"/>
    <property type="evidence" value="ECO:0007669"/>
    <property type="project" value="InterPro"/>
</dbReference>
<dbReference type="SUPFAM" id="SSF56214">
    <property type="entry name" value="4'-phosphopantetheinyl transferase"/>
    <property type="match status" value="2"/>
</dbReference>
<gene>
    <name evidence="3" type="ORF">H206_00704</name>
</gene>
<dbReference type="AlphaFoldDB" id="A0A444IY12"/>
<dbReference type="Proteomes" id="UP000287853">
    <property type="component" value="Unassembled WGS sequence"/>
</dbReference>
<name>A0A444IY12_9BACT</name>
<evidence type="ECO:0000259" key="2">
    <source>
        <dbReference type="Pfam" id="PF01648"/>
    </source>
</evidence>
<feature type="domain" description="4'-phosphopantetheinyl transferase" evidence="2">
    <location>
        <begin position="144"/>
        <end position="195"/>
    </location>
</feature>
<evidence type="ECO:0000313" key="3">
    <source>
        <dbReference type="EMBL" id="RWX45713.1"/>
    </source>
</evidence>
<evidence type="ECO:0000256" key="1">
    <source>
        <dbReference type="ARBA" id="ARBA00022679"/>
    </source>
</evidence>
<protein>
    <submittedName>
        <fullName evidence="3">Phosphopantetheinyl transferase</fullName>
    </submittedName>
</protein>
<dbReference type="EMBL" id="MTKO01000073">
    <property type="protein sequence ID" value="RWX45713.1"/>
    <property type="molecule type" value="Genomic_DNA"/>
</dbReference>